<accession>K8EHN0</accession>
<protein>
    <submittedName>
        <fullName evidence="2">Uncharacterized protein</fullName>
    </submittedName>
</protein>
<dbReference type="KEGG" id="bpg:Bathy08g03510"/>
<gene>
    <name evidence="2" type="ORF">Bathy08g03510</name>
</gene>
<dbReference type="RefSeq" id="XP_007511541.1">
    <property type="nucleotide sequence ID" value="XM_007511479.1"/>
</dbReference>
<dbReference type="GeneID" id="19014330"/>
<keyword evidence="3" id="KW-1185">Reference proteome</keyword>
<feature type="region of interest" description="Disordered" evidence="1">
    <location>
        <begin position="201"/>
        <end position="228"/>
    </location>
</feature>
<dbReference type="AlphaFoldDB" id="K8EHN0"/>
<evidence type="ECO:0000313" key="3">
    <source>
        <dbReference type="Proteomes" id="UP000198341"/>
    </source>
</evidence>
<reference evidence="2 3" key="1">
    <citation type="submission" date="2011-10" db="EMBL/GenBank/DDBJ databases">
        <authorList>
            <person name="Genoscope - CEA"/>
        </authorList>
    </citation>
    <scope>NUCLEOTIDE SEQUENCE [LARGE SCALE GENOMIC DNA]</scope>
    <source>
        <strain evidence="2 3">RCC 1105</strain>
    </source>
</reference>
<evidence type="ECO:0000256" key="1">
    <source>
        <dbReference type="SAM" id="MobiDB-lite"/>
    </source>
</evidence>
<feature type="compositionally biased region" description="Basic and acidic residues" evidence="1">
    <location>
        <begin position="207"/>
        <end position="216"/>
    </location>
</feature>
<evidence type="ECO:0000313" key="2">
    <source>
        <dbReference type="EMBL" id="CCO17662.1"/>
    </source>
</evidence>
<organism evidence="2 3">
    <name type="scientific">Bathycoccus prasinos</name>
    <dbReference type="NCBI Taxonomy" id="41875"/>
    <lineage>
        <taxon>Eukaryota</taxon>
        <taxon>Viridiplantae</taxon>
        <taxon>Chlorophyta</taxon>
        <taxon>Mamiellophyceae</taxon>
        <taxon>Mamiellales</taxon>
        <taxon>Bathycoccaceae</taxon>
        <taxon>Bathycoccus</taxon>
    </lineage>
</organism>
<proteinExistence type="predicted"/>
<sequence>MPKNNEEQKKCIPGKTWVGKDSKGKERILIDENNKWNKKCMRAFVKRSKDFCEPMDDNQDRLSKRIKNFADNEFTVCVRETALTHILKTTRNALVKEKNAQFHCKFSTTSDRFKTEYKKAFEKKYSTTKKTVSLEVVEDDYIWTPQNAECSCLLACTPSTKKVNSLAPFEGLLHEDHDGYGCCVYAEMFTNTEVEKLLKGGLNAPDAKPEKVRNEYSTDDDFESNRLQAPLKDEESKQLLADLKSKGIVHKDYEFQIPDVRKCQMLGNAPGPLAEQQMHKDNKGNAKTGGDLVNVIVALNLMYLTMYREGDGKVYKKDVWLTPGSVLCLSGYAAHGGMGALREPEKNDCHTHTPKRIHLYLKRTENPDVGFAFFGDGDDPLLEKETGLLQTVYFTGIDDFIDETNEFWKKLGNHLKLV</sequence>
<dbReference type="Proteomes" id="UP000198341">
    <property type="component" value="Chromosome 8"/>
</dbReference>
<dbReference type="EMBL" id="FO082271">
    <property type="protein sequence ID" value="CCO17662.1"/>
    <property type="molecule type" value="Genomic_DNA"/>
</dbReference>
<name>K8EHN0_9CHLO</name>